<gene>
    <name evidence="2" type="ORF">SAMN02745247_02111</name>
</gene>
<feature type="domain" description="HNH nuclease" evidence="1">
    <location>
        <begin position="13"/>
        <end position="62"/>
    </location>
</feature>
<dbReference type="SMART" id="SM00507">
    <property type="entry name" value="HNHc"/>
    <property type="match status" value="1"/>
</dbReference>
<proteinExistence type="predicted"/>
<evidence type="ECO:0000259" key="1">
    <source>
        <dbReference type="SMART" id="SM00507"/>
    </source>
</evidence>
<accession>A0A1M7SMU2</accession>
<dbReference type="Gene3D" id="1.10.30.50">
    <property type="match status" value="1"/>
</dbReference>
<protein>
    <recommendedName>
        <fullName evidence="1">HNH nuclease domain-containing protein</fullName>
    </recommendedName>
</protein>
<dbReference type="AlphaFoldDB" id="A0A1M7SMU2"/>
<dbReference type="Proteomes" id="UP000184097">
    <property type="component" value="Unassembled WGS sequence"/>
</dbReference>
<evidence type="ECO:0000313" key="3">
    <source>
        <dbReference type="Proteomes" id="UP000184097"/>
    </source>
</evidence>
<dbReference type="InterPro" id="IPR003615">
    <property type="entry name" value="HNH_nuc"/>
</dbReference>
<dbReference type="EMBL" id="FRDH01000008">
    <property type="protein sequence ID" value="SHN59792.1"/>
    <property type="molecule type" value="Genomic_DNA"/>
</dbReference>
<organism evidence="2 3">
    <name type="scientific">Butyrivibrio hungatei DSM 14810</name>
    <dbReference type="NCBI Taxonomy" id="1121132"/>
    <lineage>
        <taxon>Bacteria</taxon>
        <taxon>Bacillati</taxon>
        <taxon>Bacillota</taxon>
        <taxon>Clostridia</taxon>
        <taxon>Lachnospirales</taxon>
        <taxon>Lachnospiraceae</taxon>
        <taxon>Butyrivibrio</taxon>
    </lineage>
</organism>
<dbReference type="CDD" id="cd00085">
    <property type="entry name" value="HNHc"/>
    <property type="match status" value="1"/>
</dbReference>
<reference evidence="2 3" key="1">
    <citation type="submission" date="2016-12" db="EMBL/GenBank/DDBJ databases">
        <authorList>
            <person name="Song W.-J."/>
            <person name="Kurnit D.M."/>
        </authorList>
    </citation>
    <scope>NUCLEOTIDE SEQUENCE [LARGE SCALE GENOMIC DNA]</scope>
    <source>
        <strain evidence="2 3">DSM 14810</strain>
    </source>
</reference>
<name>A0A1M7SMU2_9FIRM</name>
<sequence length="141" mass="16424">MHKRTRACAISKSTREKVEKRDNHLCIFCGCWGRGEAHFIPRSHGGLGIEENILTVCRPCHDKLDNSVNRGEMLKIAEEYLKRHYKGWNKESLIYQKGMLPHPKQDFKADKADKHCILPSENEDLMRQNLIPEGFYFLDDP</sequence>
<evidence type="ECO:0000313" key="2">
    <source>
        <dbReference type="EMBL" id="SHN59792.1"/>
    </source>
</evidence>